<dbReference type="GO" id="GO:0051301">
    <property type="term" value="P:cell division"/>
    <property type="evidence" value="ECO:0007669"/>
    <property type="project" value="UniProtKB-KW"/>
</dbReference>
<feature type="binding site" evidence="7">
    <location>
        <begin position="168"/>
        <end position="169"/>
    </location>
    <ligand>
        <name>UDP-N-acetyl-alpha-D-muramoyl-L-alanyl-D-glutamate</name>
        <dbReference type="ChEBI" id="CHEBI:83900"/>
    </ligand>
</feature>
<dbReference type="GO" id="GO:0071555">
    <property type="term" value="P:cell wall organization"/>
    <property type="evidence" value="ECO:0007669"/>
    <property type="project" value="UniProtKB-KW"/>
</dbReference>
<keyword evidence="5 7" id="KW-0131">Cell cycle</keyword>
<comment type="caution">
    <text evidence="7">Lacks conserved residue(s) required for the propagation of feature annotation.</text>
</comment>
<dbReference type="HAMAP" id="MF_00208">
    <property type="entry name" value="MurE"/>
    <property type="match status" value="1"/>
</dbReference>
<dbReference type="STRING" id="1656094.BFC18_09190"/>
<feature type="domain" description="Mur ligase central" evidence="11">
    <location>
        <begin position="118"/>
        <end position="331"/>
    </location>
</feature>
<evidence type="ECO:0000259" key="9">
    <source>
        <dbReference type="Pfam" id="PF01225"/>
    </source>
</evidence>
<dbReference type="PANTHER" id="PTHR23135:SF4">
    <property type="entry name" value="UDP-N-ACETYLMURAMOYL-L-ALANYL-D-GLUTAMATE--2,6-DIAMINOPIMELATE LIGASE MURE HOMOLOG, CHLOROPLASTIC"/>
    <property type="match status" value="1"/>
</dbReference>
<dbReference type="GO" id="GO:0005737">
    <property type="term" value="C:cytoplasm"/>
    <property type="evidence" value="ECO:0007669"/>
    <property type="project" value="UniProtKB-SubCell"/>
</dbReference>
<keyword evidence="2 7" id="KW-0132">Cell division</keyword>
<evidence type="ECO:0000256" key="7">
    <source>
        <dbReference type="HAMAP-Rule" id="MF_00208"/>
    </source>
</evidence>
<evidence type="ECO:0000256" key="2">
    <source>
        <dbReference type="ARBA" id="ARBA00022618"/>
    </source>
</evidence>
<comment type="caution">
    <text evidence="12">The sequence shown here is derived from an EMBL/GenBank/DDBJ whole genome shotgun (WGS) entry which is preliminary data.</text>
</comment>
<evidence type="ECO:0000313" key="13">
    <source>
        <dbReference type="Proteomes" id="UP000175691"/>
    </source>
</evidence>
<evidence type="ECO:0000259" key="10">
    <source>
        <dbReference type="Pfam" id="PF02875"/>
    </source>
</evidence>
<comment type="pathway">
    <text evidence="7 8">Cell wall biogenesis; peptidoglycan biosynthesis.</text>
</comment>
<feature type="binding site" evidence="7">
    <location>
        <position position="195"/>
    </location>
    <ligand>
        <name>UDP-N-acetyl-alpha-D-muramoyl-L-alanyl-D-glutamate</name>
        <dbReference type="ChEBI" id="CHEBI:83900"/>
    </ligand>
</feature>
<evidence type="ECO:0000313" key="12">
    <source>
        <dbReference type="EMBL" id="OFC71317.1"/>
    </source>
</evidence>
<dbReference type="GO" id="GO:0016881">
    <property type="term" value="F:acid-amino acid ligase activity"/>
    <property type="evidence" value="ECO:0007669"/>
    <property type="project" value="UniProtKB-UniRule"/>
</dbReference>
<feature type="binding site" evidence="7">
    <location>
        <begin position="120"/>
        <end position="126"/>
    </location>
    <ligand>
        <name>ATP</name>
        <dbReference type="ChEBI" id="CHEBI:30616"/>
    </ligand>
</feature>
<reference evidence="12 13" key="1">
    <citation type="submission" date="2016-08" db="EMBL/GenBank/DDBJ databases">
        <authorList>
            <person name="Seilhamer J.J."/>
        </authorList>
    </citation>
    <scope>NUCLEOTIDE SEQUENCE [LARGE SCALE GENOMIC DNA]</scope>
    <source>
        <strain evidence="12 13">KCTC 42603</strain>
    </source>
</reference>
<keyword evidence="6 7" id="KW-0961">Cell wall biogenesis/degradation</keyword>
<sequence length="508" mass="55663">MVVSKFEQSLGVLLQKFGISAPDVRIRGLTLDSRRVTPKLAFVAVKGHSQDGREFIPQAISLGAKAILAQTEKVREHGRMEMRGTTIIVHLYELTDILSSLAGAFYDYPATKLQTVAVTGTNGKTSVVQMLSQLTTLGGTRCAAIGTLGAGLYEGSNTDWLPTPGGNTTPDAIRMQYLLADFVQHNARQVAFEASSHALVQGRLSQLNTDIVVFTNLSRDHLDYHGTMEDYAAAKRLAMKLPAVKTVVLNKDDGESANWHSHKPEGVETVWFGLTELEAQKPEDRHCLATNVKYHPDGCQFRLVSSWGSRDINVPLLGAFNVHNLLAVIAVMLVQGQRFEDVVSLLPKVSPVAGRMEVFRFETHANVIVDYAHTPDALEKALLSTRDHTNGDVWCVFGCGGDRDKGKRPLMGQAAEKGADHVIITTDNSRSESPAAIAADIRTGLTQPQCAVDEPDREKAIRHCLEQAAPQDLILVAGKGHEDYQIIGEHKNNYNERAVVARLQREYS</sequence>
<keyword evidence="13" id="KW-1185">Reference proteome</keyword>
<comment type="similarity">
    <text evidence="1 7">Belongs to the MurCDEF family. MurE subfamily.</text>
</comment>
<keyword evidence="3 7" id="KW-0133">Cell shape</keyword>
<dbReference type="GO" id="GO:0009252">
    <property type="term" value="P:peptidoglycan biosynthetic process"/>
    <property type="evidence" value="ECO:0007669"/>
    <property type="project" value="UniProtKB-UniRule"/>
</dbReference>
<feature type="binding site" evidence="7">
    <location>
        <position position="203"/>
    </location>
    <ligand>
        <name>UDP-N-acetyl-alpha-D-muramoyl-L-alanyl-D-glutamate</name>
        <dbReference type="ChEBI" id="CHEBI:83900"/>
    </ligand>
</feature>
<proteinExistence type="inferred from homology"/>
<gene>
    <name evidence="7" type="primary">murE</name>
    <name evidence="12" type="ORF">BFC18_09190</name>
</gene>
<feature type="binding site" evidence="7">
    <location>
        <position position="33"/>
    </location>
    <ligand>
        <name>UDP-N-acetyl-alpha-D-muramoyl-L-alanyl-D-glutamate</name>
        <dbReference type="ChEBI" id="CHEBI:83900"/>
    </ligand>
</feature>
<dbReference type="GO" id="GO:0000287">
    <property type="term" value="F:magnesium ion binding"/>
    <property type="evidence" value="ECO:0007669"/>
    <property type="project" value="UniProtKB-UniRule"/>
</dbReference>
<dbReference type="InterPro" id="IPR005761">
    <property type="entry name" value="UDP-N-AcMur-Glu-dNH2Pim_ligase"/>
</dbReference>
<keyword evidence="4 7" id="KW-0573">Peptidoglycan synthesis</keyword>
<name>A0A1E7ZCS8_9ALTE</name>
<evidence type="ECO:0000256" key="5">
    <source>
        <dbReference type="ARBA" id="ARBA00023306"/>
    </source>
</evidence>
<dbReference type="InterPro" id="IPR000713">
    <property type="entry name" value="Mur_ligase_N"/>
</dbReference>
<dbReference type="Pfam" id="PF01225">
    <property type="entry name" value="Mur_ligase"/>
    <property type="match status" value="1"/>
</dbReference>
<dbReference type="UniPathway" id="UPA00219"/>
<accession>A0A1E7ZCS8</accession>
<dbReference type="InterPro" id="IPR036615">
    <property type="entry name" value="Mur_ligase_C_dom_sf"/>
</dbReference>
<comment type="cofactor">
    <cofactor evidence="7">
        <name>Mg(2+)</name>
        <dbReference type="ChEBI" id="CHEBI:18420"/>
    </cofactor>
</comment>
<evidence type="ECO:0000259" key="11">
    <source>
        <dbReference type="Pfam" id="PF08245"/>
    </source>
</evidence>
<feature type="binding site" evidence="7">
    <location>
        <position position="167"/>
    </location>
    <ligand>
        <name>UDP-N-acetyl-alpha-D-muramoyl-L-alanyl-D-glutamate</name>
        <dbReference type="ChEBI" id="CHEBI:83900"/>
    </ligand>
</feature>
<evidence type="ECO:0000256" key="4">
    <source>
        <dbReference type="ARBA" id="ARBA00022984"/>
    </source>
</evidence>
<feature type="binding site" evidence="7">
    <location>
        <position position="31"/>
    </location>
    <ligand>
        <name>UDP-N-acetyl-alpha-D-muramoyl-L-alanyl-D-glutamate</name>
        <dbReference type="ChEBI" id="CHEBI:83900"/>
    </ligand>
</feature>
<dbReference type="Gene3D" id="3.40.1390.10">
    <property type="entry name" value="MurE/MurF, N-terminal domain"/>
    <property type="match status" value="1"/>
</dbReference>
<evidence type="ECO:0000256" key="6">
    <source>
        <dbReference type="ARBA" id="ARBA00023316"/>
    </source>
</evidence>
<organism evidence="12 13">
    <name type="scientific">Alteromonas confluentis</name>
    <dbReference type="NCBI Taxonomy" id="1656094"/>
    <lineage>
        <taxon>Bacteria</taxon>
        <taxon>Pseudomonadati</taxon>
        <taxon>Pseudomonadota</taxon>
        <taxon>Gammaproteobacteria</taxon>
        <taxon>Alteromonadales</taxon>
        <taxon>Alteromonadaceae</taxon>
        <taxon>Alteromonas/Salinimonas group</taxon>
        <taxon>Alteromonas</taxon>
    </lineage>
</organism>
<dbReference type="Pfam" id="PF02875">
    <property type="entry name" value="Mur_ligase_C"/>
    <property type="match status" value="1"/>
</dbReference>
<feature type="binding site" evidence="7">
    <location>
        <position position="201"/>
    </location>
    <ligand>
        <name>UDP-N-acetyl-alpha-D-muramoyl-L-alanyl-D-glutamate</name>
        <dbReference type="ChEBI" id="CHEBI:83900"/>
    </ligand>
</feature>
<dbReference type="Pfam" id="PF08245">
    <property type="entry name" value="Mur_ligase_M"/>
    <property type="match status" value="1"/>
</dbReference>
<dbReference type="SUPFAM" id="SSF53244">
    <property type="entry name" value="MurD-like peptide ligases, peptide-binding domain"/>
    <property type="match status" value="1"/>
</dbReference>
<dbReference type="Proteomes" id="UP000175691">
    <property type="component" value="Unassembled WGS sequence"/>
</dbReference>
<dbReference type="OrthoDB" id="9800958at2"/>
<keyword evidence="7" id="KW-0963">Cytoplasm</keyword>
<dbReference type="NCBIfam" id="NF001126">
    <property type="entry name" value="PRK00139.1-4"/>
    <property type="match status" value="1"/>
</dbReference>
<dbReference type="Gene3D" id="3.90.190.20">
    <property type="entry name" value="Mur ligase, C-terminal domain"/>
    <property type="match status" value="1"/>
</dbReference>
<dbReference type="SUPFAM" id="SSF63418">
    <property type="entry name" value="MurE/MurF N-terminal domain"/>
    <property type="match status" value="1"/>
</dbReference>
<dbReference type="AlphaFoldDB" id="A0A1E7ZCS8"/>
<dbReference type="Gene3D" id="3.40.1190.10">
    <property type="entry name" value="Mur-like, catalytic domain"/>
    <property type="match status" value="1"/>
</dbReference>
<dbReference type="GO" id="GO:0005524">
    <property type="term" value="F:ATP binding"/>
    <property type="evidence" value="ECO:0007669"/>
    <property type="project" value="UniProtKB-UniRule"/>
</dbReference>
<keyword evidence="7" id="KW-0067">ATP-binding</keyword>
<dbReference type="SUPFAM" id="SSF53623">
    <property type="entry name" value="MurD-like peptide ligases, catalytic domain"/>
    <property type="match status" value="1"/>
</dbReference>
<dbReference type="EMBL" id="MDHN01000015">
    <property type="protein sequence ID" value="OFC71317.1"/>
    <property type="molecule type" value="Genomic_DNA"/>
</dbReference>
<comment type="function">
    <text evidence="7">Catalyzes the addition of an amino acid to the nucleotide precursor UDP-N-acetylmuramoyl-L-alanyl-D-glutamate (UMAG) in the biosynthesis of bacterial cell-wall peptidoglycan.</text>
</comment>
<feature type="domain" description="Mur ligase N-terminal catalytic" evidence="9">
    <location>
        <begin position="26"/>
        <end position="106"/>
    </location>
</feature>
<evidence type="ECO:0000256" key="3">
    <source>
        <dbReference type="ARBA" id="ARBA00022960"/>
    </source>
</evidence>
<dbReference type="GO" id="GO:0008360">
    <property type="term" value="P:regulation of cell shape"/>
    <property type="evidence" value="ECO:0007669"/>
    <property type="project" value="UniProtKB-KW"/>
</dbReference>
<dbReference type="InterPro" id="IPR035911">
    <property type="entry name" value="MurE/MurF_N"/>
</dbReference>
<dbReference type="EC" id="6.3.2.-" evidence="7"/>
<keyword evidence="7" id="KW-0547">Nucleotide-binding</keyword>
<dbReference type="NCBIfam" id="TIGR01085">
    <property type="entry name" value="murE"/>
    <property type="match status" value="1"/>
</dbReference>
<dbReference type="InterPro" id="IPR013221">
    <property type="entry name" value="Mur_ligase_cen"/>
</dbReference>
<protein>
    <recommendedName>
        <fullName evidence="7">UDP-N-acetylmuramyl-tripeptide synthetase</fullName>
        <ecNumber evidence="7">6.3.2.-</ecNumber>
    </recommendedName>
    <alternativeName>
        <fullName evidence="7">UDP-MurNAc-tripeptide synthetase</fullName>
    </alternativeName>
</protein>
<evidence type="ECO:0000256" key="8">
    <source>
        <dbReference type="RuleBase" id="RU004135"/>
    </source>
</evidence>
<evidence type="ECO:0000256" key="1">
    <source>
        <dbReference type="ARBA" id="ARBA00005898"/>
    </source>
</evidence>
<keyword evidence="7" id="KW-0460">Magnesium</keyword>
<dbReference type="PANTHER" id="PTHR23135">
    <property type="entry name" value="MUR LIGASE FAMILY MEMBER"/>
    <property type="match status" value="1"/>
</dbReference>
<comment type="subcellular location">
    <subcellularLocation>
        <location evidence="7 8">Cytoplasm</location>
    </subcellularLocation>
</comment>
<dbReference type="InterPro" id="IPR036565">
    <property type="entry name" value="Mur-like_cat_sf"/>
</dbReference>
<dbReference type="InterPro" id="IPR004101">
    <property type="entry name" value="Mur_ligase_C"/>
</dbReference>
<feature type="domain" description="Mur ligase C-terminal" evidence="10">
    <location>
        <begin position="354"/>
        <end position="480"/>
    </location>
</feature>
<feature type="modified residue" description="N6-carboxylysine" evidence="7">
    <location>
        <position position="235"/>
    </location>
</feature>
<dbReference type="RefSeq" id="WP_070124991.1">
    <property type="nucleotide sequence ID" value="NZ_MDHN01000015.1"/>
</dbReference>
<keyword evidence="7 12" id="KW-0436">Ligase</keyword>
<comment type="PTM">
    <text evidence="7">Carboxylation is probably crucial for Mg(2+) binding and, consequently, for the gamma-phosphate positioning of ATP.</text>
</comment>